<accession>A0A212LUT5</accession>
<reference evidence="2" key="1">
    <citation type="submission" date="2016-08" db="EMBL/GenBank/DDBJ databases">
        <authorList>
            <person name="Seilhamer J.J."/>
        </authorList>
    </citation>
    <scope>NUCLEOTIDE SEQUENCE</scope>
    <source>
        <strain evidence="2">86</strain>
    </source>
</reference>
<dbReference type="AlphaFoldDB" id="A0A212LUT5"/>
<sequence length="48" mass="5536">MRSCFLSKFSLLLAYIVAFCGILGAFWVEDIMQLDSDKLILYEGRVKM</sequence>
<feature type="transmembrane region" description="Helical" evidence="1">
    <location>
        <begin position="9"/>
        <end position="28"/>
    </location>
</feature>
<evidence type="ECO:0000313" key="2">
    <source>
        <dbReference type="EMBL" id="SCM81227.1"/>
    </source>
</evidence>
<keyword evidence="1" id="KW-0812">Transmembrane</keyword>
<gene>
    <name evidence="2" type="ORF">KL86SPO_31406</name>
</gene>
<evidence type="ECO:0000256" key="1">
    <source>
        <dbReference type="SAM" id="Phobius"/>
    </source>
</evidence>
<keyword evidence="1" id="KW-1133">Transmembrane helix</keyword>
<name>A0A212LUT5_9FIRM</name>
<keyword evidence="1" id="KW-0472">Membrane</keyword>
<proteinExistence type="predicted"/>
<protein>
    <submittedName>
        <fullName evidence="2">Uncharacterized protein</fullName>
    </submittedName>
</protein>
<dbReference type="EMBL" id="FMJE01000003">
    <property type="protein sequence ID" value="SCM81227.1"/>
    <property type="molecule type" value="Genomic_DNA"/>
</dbReference>
<organism evidence="2">
    <name type="scientific">uncultured Sporomusa sp</name>
    <dbReference type="NCBI Taxonomy" id="307249"/>
    <lineage>
        <taxon>Bacteria</taxon>
        <taxon>Bacillati</taxon>
        <taxon>Bacillota</taxon>
        <taxon>Negativicutes</taxon>
        <taxon>Selenomonadales</taxon>
        <taxon>Sporomusaceae</taxon>
        <taxon>Sporomusa</taxon>
        <taxon>environmental samples</taxon>
    </lineage>
</organism>